<dbReference type="Proteomes" id="UP000290288">
    <property type="component" value="Unassembled WGS sequence"/>
</dbReference>
<reference evidence="1 2" key="1">
    <citation type="submission" date="2019-01" db="EMBL/GenBank/DDBJ databases">
        <title>Draft genome sequence of Psathyrella aberdarensis IHI B618.</title>
        <authorList>
            <person name="Buettner E."/>
            <person name="Kellner H."/>
        </authorList>
    </citation>
    <scope>NUCLEOTIDE SEQUENCE [LARGE SCALE GENOMIC DNA]</scope>
    <source>
        <strain evidence="1 2">IHI B618</strain>
    </source>
</reference>
<protein>
    <submittedName>
        <fullName evidence="1">Uncharacterized protein</fullName>
    </submittedName>
</protein>
<proteinExistence type="predicted"/>
<accession>A0A4Q2D3K9</accession>
<name>A0A4Q2D3K9_9AGAR</name>
<evidence type="ECO:0000313" key="2">
    <source>
        <dbReference type="Proteomes" id="UP000290288"/>
    </source>
</evidence>
<sequence length="317" mass="35734">MNLAQQVLHTSFQSIYINEILSMVASYLPWTSLYRMRFWPGDCAKIVQAESRRRIFGVIERFVALDNIRNFVDLLHATDTIILGAAVRYVLLLNHPAHTPTMPSVLELATTEAMVDEWEQLLSSLGYESTERYPEASYKNRVKIVLDFERVLEDGTSTQVVLLVAKTSPLSVMIGSPTTAGMNAITSTLVVSFYPRLTFANEALQIEQVAVDDPLATAGVATFDSNSHWERPCGSYCPTKKRKPFDDDGAAIYCWRKDVIFEGDAELEWDDGSTLWGNQVATHFTYSDTLSWQVSNYCDNSSGCSYRDKLESRSQYL</sequence>
<organism evidence="1 2">
    <name type="scientific">Candolleomyces aberdarensis</name>
    <dbReference type="NCBI Taxonomy" id="2316362"/>
    <lineage>
        <taxon>Eukaryota</taxon>
        <taxon>Fungi</taxon>
        <taxon>Dikarya</taxon>
        <taxon>Basidiomycota</taxon>
        <taxon>Agaricomycotina</taxon>
        <taxon>Agaricomycetes</taxon>
        <taxon>Agaricomycetidae</taxon>
        <taxon>Agaricales</taxon>
        <taxon>Agaricineae</taxon>
        <taxon>Psathyrellaceae</taxon>
        <taxon>Candolleomyces</taxon>
    </lineage>
</organism>
<gene>
    <name evidence="1" type="ORF">EST38_g12421</name>
</gene>
<dbReference type="OrthoDB" id="3064716at2759"/>
<dbReference type="EMBL" id="SDEE01000919">
    <property type="protein sequence ID" value="RXW13432.1"/>
    <property type="molecule type" value="Genomic_DNA"/>
</dbReference>
<evidence type="ECO:0000313" key="1">
    <source>
        <dbReference type="EMBL" id="RXW13432.1"/>
    </source>
</evidence>
<dbReference type="AlphaFoldDB" id="A0A4Q2D3K9"/>
<comment type="caution">
    <text evidence="1">The sequence shown here is derived from an EMBL/GenBank/DDBJ whole genome shotgun (WGS) entry which is preliminary data.</text>
</comment>
<keyword evidence="2" id="KW-1185">Reference proteome</keyword>